<dbReference type="SMART" id="SM00116">
    <property type="entry name" value="CBS"/>
    <property type="match status" value="2"/>
</dbReference>
<reference evidence="4 5" key="1">
    <citation type="submission" date="2020-08" db="EMBL/GenBank/DDBJ databases">
        <authorList>
            <person name="Liu C."/>
            <person name="Sun Q."/>
        </authorList>
    </citation>
    <scope>NUCLEOTIDE SEQUENCE [LARGE SCALE GENOMIC DNA]</scope>
    <source>
        <strain evidence="4 5">N22</strain>
    </source>
</reference>
<dbReference type="SUPFAM" id="SSF50346">
    <property type="entry name" value="PRC-barrel domain"/>
    <property type="match status" value="1"/>
</dbReference>
<organism evidence="4 5">
    <name type="scientific">Gordonibacter massiliensis</name>
    <name type="common">ex Traore et al. 2017</name>
    <dbReference type="NCBI Taxonomy" id="1841863"/>
    <lineage>
        <taxon>Bacteria</taxon>
        <taxon>Bacillati</taxon>
        <taxon>Actinomycetota</taxon>
        <taxon>Coriobacteriia</taxon>
        <taxon>Eggerthellales</taxon>
        <taxon>Eggerthellaceae</taxon>
        <taxon>Gordonibacter</taxon>
    </lineage>
</organism>
<dbReference type="GO" id="GO:0016020">
    <property type="term" value="C:membrane"/>
    <property type="evidence" value="ECO:0007669"/>
    <property type="project" value="InterPro"/>
</dbReference>
<keyword evidence="5" id="KW-1185">Reference proteome</keyword>
<keyword evidence="2" id="KW-1133">Transmembrane helix</keyword>
<dbReference type="Pfam" id="PF05239">
    <property type="entry name" value="PRC"/>
    <property type="match status" value="1"/>
</dbReference>
<name>A0A842J8I8_9ACTN</name>
<dbReference type="Pfam" id="PF00571">
    <property type="entry name" value="CBS"/>
    <property type="match status" value="2"/>
</dbReference>
<accession>A0A842J8I8</accession>
<evidence type="ECO:0000256" key="2">
    <source>
        <dbReference type="SAM" id="Phobius"/>
    </source>
</evidence>
<dbReference type="InterPro" id="IPR046342">
    <property type="entry name" value="CBS_dom_sf"/>
</dbReference>
<comment type="caution">
    <text evidence="4">The sequence shown here is derived from an EMBL/GenBank/DDBJ whole genome shotgun (WGS) entry which is preliminary data.</text>
</comment>
<dbReference type="InterPro" id="IPR038076">
    <property type="entry name" value="MgtE_N_sf"/>
</dbReference>
<dbReference type="EMBL" id="JACMSE010000001">
    <property type="protein sequence ID" value="MBC2888047.1"/>
    <property type="molecule type" value="Genomic_DNA"/>
</dbReference>
<evidence type="ECO:0000256" key="1">
    <source>
        <dbReference type="PROSITE-ProRule" id="PRU00703"/>
    </source>
</evidence>
<evidence type="ECO:0000313" key="4">
    <source>
        <dbReference type="EMBL" id="MBC2888047.1"/>
    </source>
</evidence>
<dbReference type="InterPro" id="IPR011033">
    <property type="entry name" value="PRC_barrel-like_sf"/>
</dbReference>
<dbReference type="SUPFAM" id="SSF158791">
    <property type="entry name" value="MgtE N-terminal domain-like"/>
    <property type="match status" value="1"/>
</dbReference>
<dbReference type="GO" id="GO:0015095">
    <property type="term" value="F:magnesium ion transmembrane transporter activity"/>
    <property type="evidence" value="ECO:0007669"/>
    <property type="project" value="InterPro"/>
</dbReference>
<dbReference type="SMART" id="SM00924">
    <property type="entry name" value="MgtE_N"/>
    <property type="match status" value="1"/>
</dbReference>
<dbReference type="SUPFAM" id="SSF54631">
    <property type="entry name" value="CBS-domain pair"/>
    <property type="match status" value="1"/>
</dbReference>
<keyword evidence="2" id="KW-0472">Membrane</keyword>
<feature type="transmembrane region" description="Helical" evidence="2">
    <location>
        <begin position="423"/>
        <end position="445"/>
    </location>
</feature>
<sequence>MLYLSQIMGKPVVDASGEKIGTISDLAISTGEVFPRITSLAFQGPGKVPFMISWRKYVDEFDDEGITLTVEAHDIRFSYLQPDEVLLARDLLNRQIVDTQGLKVVRVNDLKLSISGTQLRLLGAEVGTRGILRGLAPWLERAVVAVAKVFGKKIDEQIIAWNYMDLLDRDLSEVQLSVTHKRLDELHPADVADILEQLDPQQRANVFQHLDETQATEAISEMEDEYQADFIEDLDDARAAGLLGNMDPDDAADIVRDLSYEKAETLLRLMGVEDATEIRRLLGYKDGTAGGMMTTQFVAVHATDTVGQTIEVLRELPEDHPTVHYVYVLNEYDEFEGVLSLRTLVLTDDAKPVGDVMYEDVISATPDETEEDVAADIFKYELPAMPVVDEHNMLLGIVTVDDAWDAIEEDVSGDKTKATALKVVGIVLASLLFLGLYTLVLLQVIGYTGR</sequence>
<dbReference type="CDD" id="cd04606">
    <property type="entry name" value="CBS_pair_Mg_transporter"/>
    <property type="match status" value="1"/>
</dbReference>
<keyword evidence="2" id="KW-0812">Transmembrane</keyword>
<dbReference type="Proteomes" id="UP000587396">
    <property type="component" value="Unassembled WGS sequence"/>
</dbReference>
<dbReference type="PANTHER" id="PTHR43773:SF1">
    <property type="entry name" value="MAGNESIUM TRANSPORTER MGTE"/>
    <property type="match status" value="1"/>
</dbReference>
<dbReference type="InterPro" id="IPR006668">
    <property type="entry name" value="Mg_transptr_MgtE_intracell_dom"/>
</dbReference>
<gene>
    <name evidence="4" type="ORF">H7313_01555</name>
</gene>
<feature type="domain" description="CBS" evidence="3">
    <location>
        <begin position="293"/>
        <end position="356"/>
    </location>
</feature>
<evidence type="ECO:0000259" key="3">
    <source>
        <dbReference type="PROSITE" id="PS51371"/>
    </source>
</evidence>
<dbReference type="InterPro" id="IPR006669">
    <property type="entry name" value="MgtE_transporter"/>
</dbReference>
<dbReference type="Gene3D" id="3.10.580.10">
    <property type="entry name" value="CBS-domain"/>
    <property type="match status" value="1"/>
</dbReference>
<dbReference type="PROSITE" id="PS51371">
    <property type="entry name" value="CBS"/>
    <property type="match status" value="2"/>
</dbReference>
<dbReference type="Gene3D" id="2.30.30.240">
    <property type="entry name" value="PRC-barrel domain"/>
    <property type="match status" value="1"/>
</dbReference>
<keyword evidence="1" id="KW-0129">CBS domain</keyword>
<dbReference type="AlphaFoldDB" id="A0A842J8I8"/>
<dbReference type="InterPro" id="IPR027275">
    <property type="entry name" value="PRC-brl_dom"/>
</dbReference>
<evidence type="ECO:0000313" key="5">
    <source>
        <dbReference type="Proteomes" id="UP000587396"/>
    </source>
</evidence>
<proteinExistence type="predicted"/>
<dbReference type="InterPro" id="IPR000644">
    <property type="entry name" value="CBS_dom"/>
</dbReference>
<dbReference type="RefSeq" id="WP_185904044.1">
    <property type="nucleotide sequence ID" value="NZ_JACMSE010000001.1"/>
</dbReference>
<dbReference type="Gene3D" id="1.25.60.10">
    <property type="entry name" value="MgtE N-terminal domain-like"/>
    <property type="match status" value="1"/>
</dbReference>
<dbReference type="PANTHER" id="PTHR43773">
    <property type="entry name" value="MAGNESIUM TRANSPORTER MGTE"/>
    <property type="match status" value="1"/>
</dbReference>
<dbReference type="Pfam" id="PF03448">
    <property type="entry name" value="MgtE_N"/>
    <property type="match status" value="1"/>
</dbReference>
<protein>
    <submittedName>
        <fullName evidence="4">CBS domain-containing protein</fullName>
    </submittedName>
</protein>
<feature type="domain" description="CBS" evidence="3">
    <location>
        <begin position="357"/>
        <end position="416"/>
    </location>
</feature>